<name>X6N4X7_RETFI</name>
<protein>
    <submittedName>
        <fullName evidence="2">Uncharacterized protein</fullName>
    </submittedName>
</protein>
<feature type="transmembrane region" description="Helical" evidence="1">
    <location>
        <begin position="187"/>
        <end position="205"/>
    </location>
</feature>
<sequence length="225" mass="26370">MKTCHYSQYFSISLIQIVIRKSQNYRMACSVFSDFAITVQLFVGISVVFVLVFEYIVERLRNERHRTIVQFWRKQNKKNLAIMGRLGCGALISHIFNVMVATMINTKGEGNVDECALYTVAFYYELTGVTIVQMMQYGLIKYSRFKYLQLRRENNGIDTPWGKRWMWVSYPGYYADDMDSSDIQQEILSAVCGHILCVYVVCFFIKKKKRGGEVVEQKKKKKRFN</sequence>
<feature type="transmembrane region" description="Helical" evidence="1">
    <location>
        <begin position="82"/>
        <end position="104"/>
    </location>
</feature>
<evidence type="ECO:0000313" key="2">
    <source>
        <dbReference type="EMBL" id="ETO20963.1"/>
    </source>
</evidence>
<reference evidence="2 3" key="1">
    <citation type="journal article" date="2013" name="Curr. Biol.">
        <title>The Genome of the Foraminiferan Reticulomyxa filosa.</title>
        <authorList>
            <person name="Glockner G."/>
            <person name="Hulsmann N."/>
            <person name="Schleicher M."/>
            <person name="Noegel A.A."/>
            <person name="Eichinger L."/>
            <person name="Gallinger C."/>
            <person name="Pawlowski J."/>
            <person name="Sierra R."/>
            <person name="Euteneuer U."/>
            <person name="Pillet L."/>
            <person name="Moustafa A."/>
            <person name="Platzer M."/>
            <person name="Groth M."/>
            <person name="Szafranski K."/>
            <person name="Schliwa M."/>
        </authorList>
    </citation>
    <scope>NUCLEOTIDE SEQUENCE [LARGE SCALE GENOMIC DNA]</scope>
</reference>
<feature type="transmembrane region" description="Helical" evidence="1">
    <location>
        <begin position="35"/>
        <end position="57"/>
    </location>
</feature>
<accession>X6N4X7</accession>
<keyword evidence="1" id="KW-0472">Membrane</keyword>
<gene>
    <name evidence="2" type="ORF">RFI_16241</name>
</gene>
<dbReference type="EMBL" id="ASPP01012057">
    <property type="protein sequence ID" value="ETO20963.1"/>
    <property type="molecule type" value="Genomic_DNA"/>
</dbReference>
<evidence type="ECO:0000313" key="3">
    <source>
        <dbReference type="Proteomes" id="UP000023152"/>
    </source>
</evidence>
<dbReference type="Proteomes" id="UP000023152">
    <property type="component" value="Unassembled WGS sequence"/>
</dbReference>
<evidence type="ECO:0000256" key="1">
    <source>
        <dbReference type="SAM" id="Phobius"/>
    </source>
</evidence>
<keyword evidence="1" id="KW-0812">Transmembrane</keyword>
<organism evidence="2 3">
    <name type="scientific">Reticulomyxa filosa</name>
    <dbReference type="NCBI Taxonomy" id="46433"/>
    <lineage>
        <taxon>Eukaryota</taxon>
        <taxon>Sar</taxon>
        <taxon>Rhizaria</taxon>
        <taxon>Retaria</taxon>
        <taxon>Foraminifera</taxon>
        <taxon>Monothalamids</taxon>
        <taxon>Reticulomyxidae</taxon>
        <taxon>Reticulomyxa</taxon>
    </lineage>
</organism>
<keyword evidence="3" id="KW-1185">Reference proteome</keyword>
<keyword evidence="1" id="KW-1133">Transmembrane helix</keyword>
<comment type="caution">
    <text evidence="2">The sequence shown here is derived from an EMBL/GenBank/DDBJ whole genome shotgun (WGS) entry which is preliminary data.</text>
</comment>
<dbReference type="AlphaFoldDB" id="X6N4X7"/>
<proteinExistence type="predicted"/>